<dbReference type="PRINTS" id="PR00320">
    <property type="entry name" value="GPROTEINBRPT"/>
</dbReference>
<keyword evidence="1 4" id="KW-0853">WD repeat</keyword>
<evidence type="ECO:0008006" key="7">
    <source>
        <dbReference type="Google" id="ProtNLM"/>
    </source>
</evidence>
<dbReference type="InterPro" id="IPR015943">
    <property type="entry name" value="WD40/YVTN_repeat-like_dom_sf"/>
</dbReference>
<sequence>LEGHTDSVSCLSFSEDGKKLVSGSFDGSICIWDVLNWTMIGKMARTTKGHVYSVAFSRDSLYSASSYHDGSVRLWNIKQTPSMIHLKGHLSHIPSLAFAPNNKYLVTASEDATVRVWNIHDEAAVYPVTFSDSPEAALRNTHQLFESSQIPKSQWAYSLRFDDSGWIITPDFKLLLWVPPAYRKGLWWARTIGILGARGTSLDLSNFAHGELWIDCYKRI</sequence>
<evidence type="ECO:0000256" key="1">
    <source>
        <dbReference type="ARBA" id="ARBA00022574"/>
    </source>
</evidence>
<feature type="non-terminal residue" evidence="5">
    <location>
        <position position="1"/>
    </location>
</feature>
<dbReference type="PROSITE" id="PS50294">
    <property type="entry name" value="WD_REPEATS_REGION"/>
    <property type="match status" value="2"/>
</dbReference>
<feature type="repeat" description="WD" evidence="4">
    <location>
        <begin position="86"/>
        <end position="127"/>
    </location>
</feature>
<dbReference type="InterPro" id="IPR020472">
    <property type="entry name" value="WD40_PAC1"/>
</dbReference>
<dbReference type="SMART" id="SM00320">
    <property type="entry name" value="WD40"/>
    <property type="match status" value="3"/>
</dbReference>
<feature type="repeat" description="WD" evidence="4">
    <location>
        <begin position="1"/>
        <end position="34"/>
    </location>
</feature>
<dbReference type="EMBL" id="KN837219">
    <property type="protein sequence ID" value="KIJ32997.1"/>
    <property type="molecule type" value="Genomic_DNA"/>
</dbReference>
<accession>A0A0C9UUR8</accession>
<evidence type="ECO:0000313" key="5">
    <source>
        <dbReference type="EMBL" id="KIJ32997.1"/>
    </source>
</evidence>
<evidence type="ECO:0000313" key="6">
    <source>
        <dbReference type="Proteomes" id="UP000054279"/>
    </source>
</evidence>
<dbReference type="PROSITE" id="PS00678">
    <property type="entry name" value="WD_REPEATS_1"/>
    <property type="match status" value="3"/>
</dbReference>
<dbReference type="OrthoDB" id="6262491at2759"/>
<dbReference type="Proteomes" id="UP000054279">
    <property type="component" value="Unassembled WGS sequence"/>
</dbReference>
<dbReference type="PROSITE" id="PS50082">
    <property type="entry name" value="WD_REPEATS_2"/>
    <property type="match status" value="3"/>
</dbReference>
<dbReference type="InterPro" id="IPR001680">
    <property type="entry name" value="WD40_rpt"/>
</dbReference>
<keyword evidence="6" id="KW-1185">Reference proteome</keyword>
<evidence type="ECO:0000256" key="4">
    <source>
        <dbReference type="PROSITE-ProRule" id="PRU00221"/>
    </source>
</evidence>
<dbReference type="InterPro" id="IPR019775">
    <property type="entry name" value="WD40_repeat_CS"/>
</dbReference>
<dbReference type="AlphaFoldDB" id="A0A0C9UUR8"/>
<evidence type="ECO:0000256" key="3">
    <source>
        <dbReference type="ARBA" id="ARBA00022786"/>
    </source>
</evidence>
<dbReference type="InterPro" id="IPR036322">
    <property type="entry name" value="WD40_repeat_dom_sf"/>
</dbReference>
<protein>
    <recommendedName>
        <fullName evidence="7">WD40 repeat-like protein</fullName>
    </recommendedName>
</protein>
<name>A0A0C9UUR8_SPHS4</name>
<proteinExistence type="predicted"/>
<evidence type="ECO:0000256" key="2">
    <source>
        <dbReference type="ARBA" id="ARBA00022737"/>
    </source>
</evidence>
<gene>
    <name evidence="5" type="ORF">M422DRAFT_183791</name>
</gene>
<dbReference type="SUPFAM" id="SSF50978">
    <property type="entry name" value="WD40 repeat-like"/>
    <property type="match status" value="1"/>
</dbReference>
<dbReference type="Pfam" id="PF00400">
    <property type="entry name" value="WD40"/>
    <property type="match status" value="3"/>
</dbReference>
<keyword evidence="3" id="KW-0833">Ubl conjugation pathway</keyword>
<dbReference type="PANTHER" id="PTHR15622:SF2">
    <property type="entry name" value="U4_U6 SMALL NUCLEAR RIBONUCLEOPROTEIN PRP4"/>
    <property type="match status" value="1"/>
</dbReference>
<dbReference type="Gene3D" id="2.130.10.10">
    <property type="entry name" value="YVTN repeat-like/Quinoprotein amine dehydrogenase"/>
    <property type="match status" value="1"/>
</dbReference>
<reference evidence="5 6" key="1">
    <citation type="submission" date="2014-06" db="EMBL/GenBank/DDBJ databases">
        <title>Evolutionary Origins and Diversification of the Mycorrhizal Mutualists.</title>
        <authorList>
            <consortium name="DOE Joint Genome Institute"/>
            <consortium name="Mycorrhizal Genomics Consortium"/>
            <person name="Kohler A."/>
            <person name="Kuo A."/>
            <person name="Nagy L.G."/>
            <person name="Floudas D."/>
            <person name="Copeland A."/>
            <person name="Barry K.W."/>
            <person name="Cichocki N."/>
            <person name="Veneault-Fourrey C."/>
            <person name="LaButti K."/>
            <person name="Lindquist E.A."/>
            <person name="Lipzen A."/>
            <person name="Lundell T."/>
            <person name="Morin E."/>
            <person name="Murat C."/>
            <person name="Riley R."/>
            <person name="Ohm R."/>
            <person name="Sun H."/>
            <person name="Tunlid A."/>
            <person name="Henrissat B."/>
            <person name="Grigoriev I.V."/>
            <person name="Hibbett D.S."/>
            <person name="Martin F."/>
        </authorList>
    </citation>
    <scope>NUCLEOTIDE SEQUENCE [LARGE SCALE GENOMIC DNA]</scope>
    <source>
        <strain evidence="5 6">SS14</strain>
    </source>
</reference>
<keyword evidence="2" id="KW-0677">Repeat</keyword>
<dbReference type="HOGENOM" id="CLU_000288_57_19_1"/>
<dbReference type="GO" id="GO:0000209">
    <property type="term" value="P:protein polyubiquitination"/>
    <property type="evidence" value="ECO:0007669"/>
    <property type="project" value="TreeGrafter"/>
</dbReference>
<organism evidence="5 6">
    <name type="scientific">Sphaerobolus stellatus (strain SS14)</name>
    <dbReference type="NCBI Taxonomy" id="990650"/>
    <lineage>
        <taxon>Eukaryota</taxon>
        <taxon>Fungi</taxon>
        <taxon>Dikarya</taxon>
        <taxon>Basidiomycota</taxon>
        <taxon>Agaricomycotina</taxon>
        <taxon>Agaricomycetes</taxon>
        <taxon>Phallomycetidae</taxon>
        <taxon>Geastrales</taxon>
        <taxon>Sphaerobolaceae</taxon>
        <taxon>Sphaerobolus</taxon>
    </lineage>
</organism>
<dbReference type="PANTHER" id="PTHR15622">
    <property type="entry name" value="WD40 REPEAT PROTEIN"/>
    <property type="match status" value="1"/>
</dbReference>
<feature type="repeat" description="WD" evidence="4">
    <location>
        <begin position="44"/>
        <end position="85"/>
    </location>
</feature>
<dbReference type="InterPro" id="IPR051983">
    <property type="entry name" value="WSB_SOCS-box_domain"/>
</dbReference>